<comment type="caution">
    <text evidence="2">The sequence shown here is derived from an EMBL/GenBank/DDBJ whole genome shotgun (WGS) entry which is preliminary data.</text>
</comment>
<dbReference type="OrthoDB" id="3067443at2759"/>
<dbReference type="STRING" id="113226.A0A139GT44"/>
<proteinExistence type="predicted"/>
<evidence type="ECO:0000313" key="3">
    <source>
        <dbReference type="Proteomes" id="UP000073492"/>
    </source>
</evidence>
<reference evidence="2 3" key="1">
    <citation type="submission" date="2015-07" db="EMBL/GenBank/DDBJ databases">
        <title>Comparative genomics of the Sigatoka disease complex on banana suggests a link between parallel evolutionary changes in Pseudocercospora fijiensis and Pseudocercospora eumusae and increased virulence on the banana host.</title>
        <authorList>
            <person name="Chang T.-C."/>
            <person name="Salvucci A."/>
            <person name="Crous P.W."/>
            <person name="Stergiopoulos I."/>
        </authorList>
    </citation>
    <scope>NUCLEOTIDE SEQUENCE [LARGE SCALE GENOMIC DNA]</scope>
    <source>
        <strain evidence="2 3">CBS 116634</strain>
    </source>
</reference>
<dbReference type="EMBL" id="LFZO01001537">
    <property type="protein sequence ID" value="KXS93366.1"/>
    <property type="molecule type" value="Genomic_DNA"/>
</dbReference>
<feature type="region of interest" description="Disordered" evidence="1">
    <location>
        <begin position="350"/>
        <end position="392"/>
    </location>
</feature>
<dbReference type="AlphaFoldDB" id="A0A139GT44"/>
<dbReference type="Proteomes" id="UP000073492">
    <property type="component" value="Unassembled WGS sequence"/>
</dbReference>
<accession>A0A139GT44</accession>
<feature type="compositionally biased region" description="Acidic residues" evidence="1">
    <location>
        <begin position="352"/>
        <end position="373"/>
    </location>
</feature>
<feature type="region of interest" description="Disordered" evidence="1">
    <location>
        <begin position="188"/>
        <end position="250"/>
    </location>
</feature>
<name>A0A139GT44_9PEZI</name>
<evidence type="ECO:0000313" key="2">
    <source>
        <dbReference type="EMBL" id="KXS93366.1"/>
    </source>
</evidence>
<feature type="compositionally biased region" description="Polar residues" evidence="1">
    <location>
        <begin position="230"/>
        <end position="243"/>
    </location>
</feature>
<gene>
    <name evidence="2" type="ORF">AC579_9063</name>
</gene>
<evidence type="ECO:0000256" key="1">
    <source>
        <dbReference type="SAM" id="MobiDB-lite"/>
    </source>
</evidence>
<protein>
    <recommendedName>
        <fullName evidence="4">DUF2786 domain-containing protein</fullName>
    </recommendedName>
</protein>
<sequence length="464" mass="51370">MAPRRPLPPLYKAMLLKPPQQASAKQHPDQELIAKIRNMLARTGAGSGGQGLEAKNATMLAGRLMQKANITLAQVLESQAVEEQQKLGGLVRVRIARNYGKEDGLANQNIFEGILCEAMEKFFHCESFTPVSWTLCSTVLPPTQVSQPKGLRETTFQWARNGQYKGIRSGISGELLARAEKGREADVSAVIGSEKQTGAERKRQKRRDKADLKVGENRLARSHSAGGYDSITNKSRGASSTSARGFAKAKAERSSTRCDSGFSGNERIMVLLAILRIVSINKFTKVTRTYSKAIQAINYHIPDYGQDDIFEHENANDIVHGFVDEGHFIHSDDGTLTIFTCKMSRELGLPDSDSDSGYGDDDALGEDEEDFEEADFRDQRQPQKDISKPTGIVQKINDLFRSKKPASSLETSIEPIFETKQQLDKNGEDLKRIGENVLKEHGIEPSAGWKRKMHQIDSDAYAQG</sequence>
<keyword evidence="3" id="KW-1185">Reference proteome</keyword>
<organism evidence="2 3">
    <name type="scientific">Pseudocercospora musae</name>
    <dbReference type="NCBI Taxonomy" id="113226"/>
    <lineage>
        <taxon>Eukaryota</taxon>
        <taxon>Fungi</taxon>
        <taxon>Dikarya</taxon>
        <taxon>Ascomycota</taxon>
        <taxon>Pezizomycotina</taxon>
        <taxon>Dothideomycetes</taxon>
        <taxon>Dothideomycetidae</taxon>
        <taxon>Mycosphaerellales</taxon>
        <taxon>Mycosphaerellaceae</taxon>
        <taxon>Pseudocercospora</taxon>
    </lineage>
</organism>
<feature type="compositionally biased region" description="Basic and acidic residues" evidence="1">
    <location>
        <begin position="208"/>
        <end position="219"/>
    </location>
</feature>
<evidence type="ECO:0008006" key="4">
    <source>
        <dbReference type="Google" id="ProtNLM"/>
    </source>
</evidence>
<feature type="compositionally biased region" description="Basic and acidic residues" evidence="1">
    <location>
        <begin position="374"/>
        <end position="387"/>
    </location>
</feature>